<feature type="domain" description="Fibronectin type-I" evidence="7">
    <location>
        <begin position="66"/>
        <end position="110"/>
    </location>
</feature>
<evidence type="ECO:0000256" key="1">
    <source>
        <dbReference type="ARBA" id="ARBA00022546"/>
    </source>
</evidence>
<dbReference type="Gene3D" id="2.60.120.740">
    <property type="match status" value="2"/>
</dbReference>
<keyword evidence="9" id="KW-1185">Reference proteome</keyword>
<dbReference type="CDD" id="cd22835">
    <property type="entry name" value="Gal_Rha_Lectin_SML_rpt2"/>
    <property type="match status" value="1"/>
</dbReference>
<dbReference type="Ensembl" id="ENSDLAT00005081459.1">
    <property type="protein sequence ID" value="ENSDLAP00005073244.1"/>
    <property type="gene ID" value="ENSDLAG00005030691.1"/>
</dbReference>
<keyword evidence="1" id="KW-0348">Hemagglutinin</keyword>
<evidence type="ECO:0000313" key="9">
    <source>
        <dbReference type="Proteomes" id="UP000694389"/>
    </source>
</evidence>
<feature type="domain" description="SUEL-type lectin" evidence="6">
    <location>
        <begin position="281"/>
        <end position="370"/>
    </location>
</feature>
<keyword evidence="2" id="KW-0430">Lectin</keyword>
<dbReference type="InterPro" id="IPR043159">
    <property type="entry name" value="Lectin_gal-bd_sf"/>
</dbReference>
<dbReference type="CDD" id="cd22833">
    <property type="entry name" value="Gal_Rha_Lectin_CSL1-2_RBL_SML_rpt1"/>
    <property type="match status" value="1"/>
</dbReference>
<reference evidence="8" key="1">
    <citation type="submission" date="2025-08" db="UniProtKB">
        <authorList>
            <consortium name="Ensembl"/>
        </authorList>
    </citation>
    <scope>IDENTIFICATION</scope>
</reference>
<dbReference type="PROSITE" id="PS50228">
    <property type="entry name" value="SUEL_LECTIN"/>
    <property type="match status" value="2"/>
</dbReference>
<evidence type="ECO:0000259" key="6">
    <source>
        <dbReference type="PROSITE" id="PS50228"/>
    </source>
</evidence>
<accession>A0A8P4KDQ9</accession>
<evidence type="ECO:0000259" key="7">
    <source>
        <dbReference type="PROSITE" id="PS51091"/>
    </source>
</evidence>
<dbReference type="AlphaFoldDB" id="A0A8P4KDQ9"/>
<dbReference type="GO" id="GO:0030246">
    <property type="term" value="F:carbohydrate binding"/>
    <property type="evidence" value="ECO:0007669"/>
    <property type="project" value="UniProtKB-KW"/>
</dbReference>
<keyword evidence="4" id="KW-1015">Disulfide bond</keyword>
<organism evidence="8 9">
    <name type="scientific">Dicentrarchus labrax</name>
    <name type="common">European seabass</name>
    <name type="synonym">Morone labrax</name>
    <dbReference type="NCBI Taxonomy" id="13489"/>
    <lineage>
        <taxon>Eukaryota</taxon>
        <taxon>Metazoa</taxon>
        <taxon>Chordata</taxon>
        <taxon>Craniata</taxon>
        <taxon>Vertebrata</taxon>
        <taxon>Euteleostomi</taxon>
        <taxon>Actinopterygii</taxon>
        <taxon>Neopterygii</taxon>
        <taxon>Teleostei</taxon>
        <taxon>Neoteleostei</taxon>
        <taxon>Acanthomorphata</taxon>
        <taxon>Eupercaria</taxon>
        <taxon>Moronidae</taxon>
        <taxon>Dicentrarchus</taxon>
    </lineage>
</organism>
<evidence type="ECO:0000256" key="5">
    <source>
        <dbReference type="ARBA" id="ARBA00023180"/>
    </source>
</evidence>
<keyword evidence="5" id="KW-0325">Glycoprotein</keyword>
<dbReference type="PROSITE" id="PS51091">
    <property type="entry name" value="FN1_2"/>
    <property type="match status" value="3"/>
</dbReference>
<dbReference type="SMART" id="SM00058">
    <property type="entry name" value="FN1"/>
    <property type="match status" value="3"/>
</dbReference>
<keyword evidence="3" id="KW-0677">Repeat</keyword>
<dbReference type="Gene3D" id="2.10.70.10">
    <property type="entry name" value="Complement Module, domain 1"/>
    <property type="match status" value="3"/>
</dbReference>
<dbReference type="InterPro" id="IPR000922">
    <property type="entry name" value="Lectin_gal-bd_dom"/>
</dbReference>
<name>A0A8P4KDQ9_DICLA</name>
<evidence type="ECO:0000313" key="8">
    <source>
        <dbReference type="Ensembl" id="ENSDLAP00005073244.1"/>
    </source>
</evidence>
<dbReference type="FunFam" id="2.10.70.10:FF:000004">
    <property type="entry name" value="Fibronectin 1"/>
    <property type="match status" value="2"/>
</dbReference>
<dbReference type="Pfam" id="PF02140">
    <property type="entry name" value="SUEL_Lectin"/>
    <property type="match status" value="2"/>
</dbReference>
<dbReference type="PROSITE" id="PS01253">
    <property type="entry name" value="FN1_1"/>
    <property type="match status" value="1"/>
</dbReference>
<dbReference type="GeneTree" id="ENSGT00940000155126"/>
<dbReference type="GO" id="GO:0005576">
    <property type="term" value="C:extracellular region"/>
    <property type="evidence" value="ECO:0007669"/>
    <property type="project" value="InterPro"/>
</dbReference>
<dbReference type="FunFam" id="2.60.120.740:FF:000003">
    <property type="entry name" value="Protein eva-1 homolog C"/>
    <property type="match status" value="1"/>
</dbReference>
<dbReference type="CDD" id="cd00061">
    <property type="entry name" value="FN1"/>
    <property type="match status" value="2"/>
</dbReference>
<dbReference type="SUPFAM" id="SSF57603">
    <property type="entry name" value="FnI-like domain"/>
    <property type="match status" value="3"/>
</dbReference>
<feature type="domain" description="Fibronectin type-I" evidence="7">
    <location>
        <begin position="111"/>
        <end position="155"/>
    </location>
</feature>
<dbReference type="Pfam" id="PF00039">
    <property type="entry name" value="fn1"/>
    <property type="match status" value="3"/>
</dbReference>
<dbReference type="PANTHER" id="PTHR46780">
    <property type="entry name" value="PROTEIN EVA-1"/>
    <property type="match status" value="1"/>
</dbReference>
<proteinExistence type="predicted"/>
<evidence type="ECO:0000256" key="3">
    <source>
        <dbReference type="ARBA" id="ARBA00022737"/>
    </source>
</evidence>
<dbReference type="Proteomes" id="UP000694389">
    <property type="component" value="Unassembled WGS sequence"/>
</dbReference>
<evidence type="ECO:0000256" key="2">
    <source>
        <dbReference type="ARBA" id="ARBA00022734"/>
    </source>
</evidence>
<reference evidence="8" key="2">
    <citation type="submission" date="2025-09" db="UniProtKB">
        <authorList>
            <consortium name="Ensembl"/>
        </authorList>
    </citation>
    <scope>IDENTIFICATION</scope>
</reference>
<feature type="domain" description="SUEL-type lectin" evidence="6">
    <location>
        <begin position="192"/>
        <end position="274"/>
    </location>
</feature>
<dbReference type="FunFam" id="2.10.70.10:FF:000006">
    <property type="entry name" value="Fibronectin 1"/>
    <property type="match status" value="1"/>
</dbReference>
<protein>
    <submittedName>
        <fullName evidence="8">Uncharacterized protein</fullName>
    </submittedName>
</protein>
<dbReference type="InterPro" id="IPR000083">
    <property type="entry name" value="Fibronectin_type1"/>
</dbReference>
<evidence type="ECO:0000256" key="4">
    <source>
        <dbReference type="ARBA" id="ARBA00023157"/>
    </source>
</evidence>
<sequence>MIWDCTCIGSGTGKISCTIANRCHVDGASYKIGDTWRKPHETEGYMLDCVCLGNGNGQWTCKPVDERCYENPTGTSYGVGETWEKPFQGWMIVDCTCLGEGSGRITCTSRNRCNDKDTLSSYRVGDTWTKTGAEGHPLQCLCTGKGRGEWKCDRHAPRHTTGLVLAATSLLASAGVPTETVTTCEGNHVHRLSCDNGVISVQTVLYGRTDSVTCSEGKPQQQISNTDCSLTNTEDVLKRRCDGKRVCELNSNIFGASDPCRGTYKYLQTKYNCFPAVHQVTCEDSLAYLHCDEGLVIRVYGADYGRRDRTTCSYQRPASQIQNTDCASPTSHVSESCNGKNSCIVKASNSVFGDPCAGTYKYLEVAYTCEYPVITPKDTV</sequence>
<feature type="domain" description="Fibronectin type-I" evidence="7">
    <location>
        <begin position="21"/>
        <end position="64"/>
    </location>
</feature>